<comment type="caution">
    <text evidence="2">The sequence shown here is derived from an EMBL/GenBank/DDBJ whole genome shotgun (WGS) entry which is preliminary data.</text>
</comment>
<feature type="transmembrane region" description="Helical" evidence="1">
    <location>
        <begin position="73"/>
        <end position="93"/>
    </location>
</feature>
<feature type="transmembrane region" description="Helical" evidence="1">
    <location>
        <begin position="6"/>
        <end position="23"/>
    </location>
</feature>
<organism evidence="2 3">
    <name type="scientific">Lautropia dentalis</name>
    <dbReference type="NCBI Taxonomy" id="2490857"/>
    <lineage>
        <taxon>Bacteria</taxon>
        <taxon>Pseudomonadati</taxon>
        <taxon>Pseudomonadota</taxon>
        <taxon>Betaproteobacteria</taxon>
        <taxon>Burkholderiales</taxon>
        <taxon>Burkholderiaceae</taxon>
        <taxon>Lautropia</taxon>
    </lineage>
</organism>
<dbReference type="RefSeq" id="WP_125096714.1">
    <property type="nucleotide sequence ID" value="NZ_RRUE01000002.1"/>
</dbReference>
<dbReference type="OrthoDB" id="9791035at2"/>
<dbReference type="Proteomes" id="UP000270261">
    <property type="component" value="Unassembled WGS sequence"/>
</dbReference>
<keyword evidence="1" id="KW-0812">Transmembrane</keyword>
<protein>
    <submittedName>
        <fullName evidence="2">Uncharacterized protein</fullName>
    </submittedName>
</protein>
<sequence>MYTIIFLSVVTNAFFLWLLFYSHRKGGRHILGVGLFFLVVSLVILVALYVRHYHADAPAGMKEQVFEDYNEKIEWLLAIFGFVPAVFTGNMISKGLDGVYLKRAGQEPEERS</sequence>
<dbReference type="EMBL" id="RRUE01000002">
    <property type="protein sequence ID" value="RRN44522.1"/>
    <property type="molecule type" value="Genomic_DNA"/>
</dbReference>
<keyword evidence="3" id="KW-1185">Reference proteome</keyword>
<evidence type="ECO:0000256" key="1">
    <source>
        <dbReference type="SAM" id="Phobius"/>
    </source>
</evidence>
<feature type="transmembrane region" description="Helical" evidence="1">
    <location>
        <begin position="30"/>
        <end position="53"/>
    </location>
</feature>
<accession>A0A426FP84</accession>
<dbReference type="AlphaFoldDB" id="A0A426FP84"/>
<keyword evidence="1" id="KW-0472">Membrane</keyword>
<proteinExistence type="predicted"/>
<evidence type="ECO:0000313" key="3">
    <source>
        <dbReference type="Proteomes" id="UP000270261"/>
    </source>
</evidence>
<gene>
    <name evidence="2" type="ORF">EHV23_14665</name>
</gene>
<keyword evidence="1" id="KW-1133">Transmembrane helix</keyword>
<reference evidence="2 3" key="1">
    <citation type="submission" date="2018-11" db="EMBL/GenBank/DDBJ databases">
        <title>Genome sequencing of Lautropia sp. KCOM 2505 (= ChDC F240).</title>
        <authorList>
            <person name="Kook J.-K."/>
            <person name="Park S.-N."/>
            <person name="Lim Y.K."/>
        </authorList>
    </citation>
    <scope>NUCLEOTIDE SEQUENCE [LARGE SCALE GENOMIC DNA]</scope>
    <source>
        <strain evidence="2 3">KCOM 2505</strain>
    </source>
</reference>
<name>A0A426FP84_9BURK</name>
<evidence type="ECO:0000313" key="2">
    <source>
        <dbReference type="EMBL" id="RRN44522.1"/>
    </source>
</evidence>